<evidence type="ECO:0000256" key="10">
    <source>
        <dbReference type="ARBA" id="ARBA00049877"/>
    </source>
</evidence>
<dbReference type="InterPro" id="IPR023606">
    <property type="entry name" value="CoA-Trfase_III_dom_1_sf"/>
</dbReference>
<accession>A0A8H5UVG0</accession>
<keyword evidence="5 12" id="KW-0436">Ligase</keyword>
<keyword evidence="6" id="KW-0479">Metal-binding</keyword>
<organism evidence="12 13">
    <name type="scientific">Fusarium pseudoanthophilum</name>
    <dbReference type="NCBI Taxonomy" id="48495"/>
    <lineage>
        <taxon>Eukaryota</taxon>
        <taxon>Fungi</taxon>
        <taxon>Dikarya</taxon>
        <taxon>Ascomycota</taxon>
        <taxon>Pezizomycotina</taxon>
        <taxon>Sordariomycetes</taxon>
        <taxon>Hypocreomycetidae</taxon>
        <taxon>Hypocreales</taxon>
        <taxon>Nectriaceae</taxon>
        <taxon>Fusarium</taxon>
        <taxon>Fusarium fujikuroi species complex</taxon>
    </lineage>
</organism>
<keyword evidence="9" id="KW-0456">Lyase</keyword>
<keyword evidence="7" id="KW-0547">Nucleotide-binding</keyword>
<sequence length="1737" mass="190540">MKRFNIRPRGFSKGLTQVTQCKLSHCLPRVRPFSKQSVSGNIQGPGALTGLKVLDVSRVLAAPFCSQILADYGADVIKVETVGKGDDTRHWMMPGEPEKWKKSAGPMSNYFSAVNRNKRSITLDLKQREGKDILRKLARNADVLIENFKPGTMDRLGLGYETLQKENPRLIYASISGYGTTGPYSNRGGYDPIAAAEAGLLHITGERDGPPVRTGIGMVDMATGLYLHGAILAAVYARERDGTGQRVETSLFETQLSLLTNVGLSWLNLGIEAQRWGCQHPSIAPYDAFQTKDAYLVCGATNDAQFAALCKLLGLEHLITDDRFVTNPKRVENRHLLGPIFNEIFLTRTTREWVSVFEKTGLPFGPINNIERAFEHPQAVARDMIANVRMEAVESGELRLIGPAVKFSRTRTSLKRHLSQNLHYLASADPTMKSPAKTALWNPQNLGETNTVKFINHVNNTYGLALQTYDDLYKWSVGDGTIDHFWARAFRWLQISPSNTGYLSEEAPCFIPRDTRSHLMFPPPKFFPTSTLNLAELIFRDRRDTDVAIYFSRERLNDVEEVTWASLRERVRKLRSALISSGVVAGDVVAAVISNSVDAIVICLAALSIGALWSSTSCDMGVGGIVDRYSQIRPKVIFAEQGYVYTGKTIDLSDRIRQWSRELRERDTTFATQVVIVPNPNLSISWLQEPNLCTFGDFMRADRGDLLLFKMLPFSHPAFILFSSGTTGPPKCIVHSTGGVALKTKVDSVIQHDIRKTDVVFQYTTTSWVMWVLNLMNLSCGASMLLYDGSPFHPRPTILLELAQTFKISVFGTSPRYLSTLKGLNIIPRRELDLSRLRIMLSTGSALSAELYEWFYSTAFPPSAQLISMSGGTDIAGCFVCGTPMLPVYAGEIQCKALGMAVDIYDSGTDEHVSVEQSGAPGELVCTKPFPSQPLAFLGKAGANQYKASYFERYGPSVWCQGDFVQRSPVTGGITMLGRSDGVLNPSGVRFGSAEIYAVMETFTEILDSICVGQKREVDTDERVLLFVKMRPITPLTPHLESKIRAAIRARYSPRHVPAYIFEVDDIPYTANGKKCEINVKHAINGNKFAVAGSVANPAALKAYERFRDLPVEGPNYGATVVSSLKSPRRFSSLRSEVQIVEVGPRDGLQNIKASIPTATKIELIRRLADTGLVNIEATSFVSPKWVPQLADGAEVMKEILMRPGHNYQSRQLNYPVLAPNLKGLENANRAGAKEIVVFASVTEAFSKANQNCTVEEALQQCEAVTKKALSLGIRVRGVISCMFSDPFSGPTPPDAVLPVVKRLLDMGCYEVGLGDTLGVGTPKKVQDVLDRLLPDISPNRLAGHFHDTYGQGIANIVRAYEMGIRKFDSSVAGLGGCPYAPGARGNVATEDVIYTLENSGVSTGVDLDKLCDVGQWISGEIGIPYGSRAGAALAAKRAKTISRSTTSKATPPKEPRTWKIVEDTGEYRVSRSGTALKVTLTRPKNGNALTDSMLEGLTALFKKLPQDQSVYHLVIESEGKFFCTGMDLSGNTDTANGSGDGSYYSKVAALYEALDHVPQTTIAVVDGPCYGGGVGLAFTCDIRLVSPKARWTLSEIKIGVSPAVISKYLVREWGASMAREGMLSGREMGPEELNRVGAVHGISSNETSLTMLLDNYLDQLAKCAPRSAAINKELTRMAWLCPDSERQAGLVKKTFANMTVPGSEGEHGIGQFQKKNKSFSWKDFWGDKSPLEKPIY</sequence>
<dbReference type="SUPFAM" id="SSF89796">
    <property type="entry name" value="CoA-transferase family III (CaiB/BaiF)"/>
    <property type="match status" value="1"/>
</dbReference>
<comment type="similarity">
    <text evidence="3">Belongs to the CoA-transferase III family.</text>
</comment>
<comment type="catalytic activity">
    <reaction evidence="10">
        <text>(3S)-3-hydroxy-3-methylglutaryl-CoA = acetoacetate + acetyl-CoA</text>
        <dbReference type="Rhea" id="RHEA:24404"/>
        <dbReference type="ChEBI" id="CHEBI:13705"/>
        <dbReference type="ChEBI" id="CHEBI:43074"/>
        <dbReference type="ChEBI" id="CHEBI:57288"/>
        <dbReference type="EC" id="4.1.3.4"/>
    </reaction>
</comment>
<dbReference type="InterPro" id="IPR000873">
    <property type="entry name" value="AMP-dep_synth/lig_dom"/>
</dbReference>
<dbReference type="GO" id="GO:0006629">
    <property type="term" value="P:lipid metabolic process"/>
    <property type="evidence" value="ECO:0007669"/>
    <property type="project" value="InterPro"/>
</dbReference>
<dbReference type="CDD" id="cd06558">
    <property type="entry name" value="crotonase-like"/>
    <property type="match status" value="1"/>
</dbReference>
<evidence type="ECO:0000256" key="5">
    <source>
        <dbReference type="ARBA" id="ARBA00022598"/>
    </source>
</evidence>
<dbReference type="GO" id="GO:0004419">
    <property type="term" value="F:hydroxymethylglutaryl-CoA lyase activity"/>
    <property type="evidence" value="ECO:0007669"/>
    <property type="project" value="UniProtKB-EC"/>
</dbReference>
<dbReference type="InterPro" id="IPR001753">
    <property type="entry name" value="Enoyl-CoA_hydra/iso"/>
</dbReference>
<dbReference type="Pfam" id="PF00682">
    <property type="entry name" value="HMGL-like"/>
    <property type="match status" value="1"/>
</dbReference>
<dbReference type="InterPro" id="IPR045851">
    <property type="entry name" value="AMP-bd_C_sf"/>
</dbReference>
<dbReference type="PROSITE" id="PS01062">
    <property type="entry name" value="HMG_COA_LYASE"/>
    <property type="match status" value="1"/>
</dbReference>
<dbReference type="Gene3D" id="3.40.50.10540">
    <property type="entry name" value="Crotonobetainyl-coa:carnitine coa-transferase, domain 1"/>
    <property type="match status" value="1"/>
</dbReference>
<evidence type="ECO:0000259" key="11">
    <source>
        <dbReference type="PROSITE" id="PS50991"/>
    </source>
</evidence>
<protein>
    <recommendedName>
        <fullName evidence="4">hydroxymethylglutaryl-CoA lyase</fullName>
        <ecNumber evidence="4">4.1.3.4</ecNumber>
    </recommendedName>
</protein>
<evidence type="ECO:0000256" key="8">
    <source>
        <dbReference type="ARBA" id="ARBA00022840"/>
    </source>
</evidence>
<dbReference type="GO" id="GO:0046872">
    <property type="term" value="F:metal ion binding"/>
    <property type="evidence" value="ECO:0007669"/>
    <property type="project" value="UniProtKB-KW"/>
</dbReference>
<dbReference type="UniPathway" id="UPA00896">
    <property type="reaction ID" value="UER00863"/>
</dbReference>
<dbReference type="Gene3D" id="3.30.1540.10">
    <property type="entry name" value="formyl-coa transferase, domain 3"/>
    <property type="match status" value="1"/>
</dbReference>
<dbReference type="Pfam" id="PF00501">
    <property type="entry name" value="AMP-binding"/>
    <property type="match status" value="1"/>
</dbReference>
<dbReference type="GO" id="GO:0030729">
    <property type="term" value="F:acetoacetate-CoA ligase activity"/>
    <property type="evidence" value="ECO:0007669"/>
    <property type="project" value="InterPro"/>
</dbReference>
<gene>
    <name evidence="12" type="ORF">FPANT_3205</name>
</gene>
<dbReference type="PANTHER" id="PTHR42921">
    <property type="entry name" value="ACETOACETYL-COA SYNTHETASE"/>
    <property type="match status" value="1"/>
</dbReference>
<dbReference type="PROSITE" id="PS00455">
    <property type="entry name" value="AMP_BINDING"/>
    <property type="match status" value="1"/>
</dbReference>
<dbReference type="Gene3D" id="3.20.20.70">
    <property type="entry name" value="Aldolase class I"/>
    <property type="match status" value="1"/>
</dbReference>
<proteinExistence type="inferred from homology"/>
<evidence type="ECO:0000256" key="9">
    <source>
        <dbReference type="ARBA" id="ARBA00023239"/>
    </source>
</evidence>
<evidence type="ECO:0000256" key="6">
    <source>
        <dbReference type="ARBA" id="ARBA00022723"/>
    </source>
</evidence>
<dbReference type="PROSITE" id="PS50991">
    <property type="entry name" value="PYR_CT"/>
    <property type="match status" value="1"/>
</dbReference>
<dbReference type="InterPro" id="IPR000138">
    <property type="entry name" value="HMG_CoA_lyase_AS"/>
</dbReference>
<evidence type="ECO:0000313" key="12">
    <source>
        <dbReference type="EMBL" id="KAF5599673.1"/>
    </source>
</evidence>
<dbReference type="NCBIfam" id="NF004283">
    <property type="entry name" value="PRK05692.1"/>
    <property type="match status" value="1"/>
</dbReference>
<comment type="caution">
    <text evidence="12">The sequence shown here is derived from an EMBL/GenBank/DDBJ whole genome shotgun (WGS) entry which is preliminary data.</text>
</comment>
<evidence type="ECO:0000313" key="13">
    <source>
        <dbReference type="Proteomes" id="UP000544095"/>
    </source>
</evidence>
<name>A0A8H5UVG0_9HYPO</name>
<dbReference type="InterPro" id="IPR003673">
    <property type="entry name" value="CoA-Trfase_fam_III"/>
</dbReference>
<dbReference type="InterPro" id="IPR042099">
    <property type="entry name" value="ANL_N_sf"/>
</dbReference>
<dbReference type="Gene3D" id="3.30.300.30">
    <property type="match status" value="1"/>
</dbReference>
<evidence type="ECO:0000256" key="3">
    <source>
        <dbReference type="ARBA" id="ARBA00008383"/>
    </source>
</evidence>
<dbReference type="EMBL" id="JAAOAR010000144">
    <property type="protein sequence ID" value="KAF5599673.1"/>
    <property type="molecule type" value="Genomic_DNA"/>
</dbReference>
<evidence type="ECO:0000256" key="2">
    <source>
        <dbReference type="ARBA" id="ARBA00006432"/>
    </source>
</evidence>
<reference evidence="12 13" key="1">
    <citation type="submission" date="2020-05" db="EMBL/GenBank/DDBJ databases">
        <title>Identification and distribution of gene clusters putatively required for synthesis of sphingolipid metabolism inhibitors in phylogenetically diverse species of the filamentous fungus Fusarium.</title>
        <authorList>
            <person name="Kim H.-S."/>
            <person name="Busman M."/>
            <person name="Brown D.W."/>
            <person name="Divon H."/>
            <person name="Uhlig S."/>
            <person name="Proctor R.H."/>
        </authorList>
    </citation>
    <scope>NUCLEOTIDE SEQUENCE [LARGE SCALE GENOMIC DNA]</scope>
    <source>
        <strain evidence="12 13">NRRL 25211</strain>
    </source>
</reference>
<dbReference type="CDD" id="cd07938">
    <property type="entry name" value="DRE_TIM_HMGL"/>
    <property type="match status" value="1"/>
</dbReference>
<evidence type="ECO:0000256" key="4">
    <source>
        <dbReference type="ARBA" id="ARBA00012910"/>
    </source>
</evidence>
<dbReference type="Pfam" id="PF02515">
    <property type="entry name" value="CoA_transf_3"/>
    <property type="match status" value="1"/>
</dbReference>
<dbReference type="InterPro" id="IPR000891">
    <property type="entry name" value="PYR_CT"/>
</dbReference>
<dbReference type="GO" id="GO:0005524">
    <property type="term" value="F:ATP binding"/>
    <property type="evidence" value="ECO:0007669"/>
    <property type="project" value="UniProtKB-KW"/>
</dbReference>
<dbReference type="NCBIfam" id="NF002937">
    <property type="entry name" value="PRK03584.1"/>
    <property type="match status" value="1"/>
</dbReference>
<comment type="similarity">
    <text evidence="2">Belongs to the ATP-dependent AMP-binding enzyme family.</text>
</comment>
<keyword evidence="13" id="KW-1185">Reference proteome</keyword>
<dbReference type="InterPro" id="IPR029045">
    <property type="entry name" value="ClpP/crotonase-like_dom_sf"/>
</dbReference>
<evidence type="ECO:0000256" key="7">
    <source>
        <dbReference type="ARBA" id="ARBA00022741"/>
    </source>
</evidence>
<dbReference type="SUPFAM" id="SSF56801">
    <property type="entry name" value="Acetyl-CoA synthetase-like"/>
    <property type="match status" value="1"/>
</dbReference>
<dbReference type="GO" id="GO:0044283">
    <property type="term" value="P:small molecule biosynthetic process"/>
    <property type="evidence" value="ECO:0007669"/>
    <property type="project" value="UniProtKB-ARBA"/>
</dbReference>
<dbReference type="SUPFAM" id="SSF52096">
    <property type="entry name" value="ClpP/crotonase"/>
    <property type="match status" value="1"/>
</dbReference>
<dbReference type="NCBIfam" id="TIGR01217">
    <property type="entry name" value="ac_ac_CoA_syn"/>
    <property type="match status" value="1"/>
</dbReference>
<feature type="domain" description="Pyruvate carboxyltransferase" evidence="11">
    <location>
        <begin position="1138"/>
        <end position="1412"/>
    </location>
</feature>
<dbReference type="SUPFAM" id="SSF51569">
    <property type="entry name" value="Aldolase"/>
    <property type="match status" value="1"/>
</dbReference>
<dbReference type="Pfam" id="PF00378">
    <property type="entry name" value="ECH_1"/>
    <property type="match status" value="1"/>
</dbReference>
<dbReference type="Proteomes" id="UP000544095">
    <property type="component" value="Unassembled WGS sequence"/>
</dbReference>
<dbReference type="Gene3D" id="3.40.50.12780">
    <property type="entry name" value="N-terminal domain of ligase-like"/>
    <property type="match status" value="1"/>
</dbReference>
<dbReference type="InterPro" id="IPR044855">
    <property type="entry name" value="CoA-Trfase_III_dom3_sf"/>
</dbReference>
<comment type="pathway">
    <text evidence="1">Metabolic intermediate metabolism; (S)-3-hydroxy-3-methylglutaryl-CoA degradation; acetoacetate from (S)-3-hydroxy-3-methylglutaryl-CoA: step 1/1.</text>
</comment>
<keyword evidence="8" id="KW-0067">ATP-binding</keyword>
<dbReference type="InterPro" id="IPR005914">
    <property type="entry name" value="Acac_CoA_synth"/>
</dbReference>
<evidence type="ECO:0000256" key="1">
    <source>
        <dbReference type="ARBA" id="ARBA00005143"/>
    </source>
</evidence>
<dbReference type="InterPro" id="IPR020845">
    <property type="entry name" value="AMP-binding_CS"/>
</dbReference>
<dbReference type="EC" id="4.1.3.4" evidence="4"/>
<dbReference type="FunFam" id="3.20.20.70:FF:000201">
    <property type="entry name" value="Hydroxymethylglutaryl-CoA lyase"/>
    <property type="match status" value="1"/>
</dbReference>
<dbReference type="PANTHER" id="PTHR42921:SF1">
    <property type="entry name" value="ACETOACETYL-COA SYNTHETASE"/>
    <property type="match status" value="1"/>
</dbReference>
<dbReference type="Gene3D" id="3.90.226.10">
    <property type="entry name" value="2-enoyl-CoA Hydratase, Chain A, domain 1"/>
    <property type="match status" value="1"/>
</dbReference>
<dbReference type="InterPro" id="IPR013785">
    <property type="entry name" value="Aldolase_TIM"/>
</dbReference>